<evidence type="ECO:0000313" key="2">
    <source>
        <dbReference type="EMBL" id="PES37222.1"/>
    </source>
</evidence>
<comment type="caution">
    <text evidence="2">The sequence shown here is derived from an EMBL/GenBank/DDBJ whole genome shotgun (WGS) entry which is preliminary data.</text>
</comment>
<dbReference type="InterPro" id="IPR001296">
    <property type="entry name" value="Glyco_trans_1"/>
</dbReference>
<evidence type="ECO:0000259" key="1">
    <source>
        <dbReference type="Pfam" id="PF00534"/>
    </source>
</evidence>
<dbReference type="Gene3D" id="3.40.50.2000">
    <property type="entry name" value="Glycogen Phosphorylase B"/>
    <property type="match status" value="2"/>
</dbReference>
<sequence length="426" mass="49540">MRVVFYLDLNGKEEIDLSNPEKGNPGLGGTPFMIWQLSYFLQKNTNHEVIIMTNYPDSVRNNFKVIKADSLIDAIQKVNTCNYDYFIMRSTANADIYKQLNKHNVNTIVWGHNFSTEEELNNIYTYDNIKKYICVSNQQYQMLRDHSVFGKSTYIFNAIDTQLYSINKKTNVSNYKVCYIGSIVPAKGFHYLAREWSKIIRKVPEAELHVIGSGRLYDDNTEMGKYGISSKEYEEKFMKYLTDRDGNIKKNIIFHGIKGGKEKVEIMSEASVGIVNPTAKTETFGIGAIEFQALKVPVVTKAKYGHFDTVSNHKSGYLTYSRRGFRSQIINLLKNKNQQEKMGMYSREFVEDNFDIYKIIIQWDILLSNIETNPNRSGSLKDYIFQNKIWLREMNRIFKKNKFLKNAPSIIGYRDKVKKIIRLVKK</sequence>
<dbReference type="Proteomes" id="UP000220341">
    <property type="component" value="Unassembled WGS sequence"/>
</dbReference>
<dbReference type="AlphaFoldDB" id="A0AAE5UBP2"/>
<dbReference type="SUPFAM" id="SSF53756">
    <property type="entry name" value="UDP-Glycosyltransferase/glycogen phosphorylase"/>
    <property type="match status" value="1"/>
</dbReference>
<dbReference type="GO" id="GO:0016757">
    <property type="term" value="F:glycosyltransferase activity"/>
    <property type="evidence" value="ECO:0007669"/>
    <property type="project" value="InterPro"/>
</dbReference>
<dbReference type="Pfam" id="PF00534">
    <property type="entry name" value="Glycos_transf_1"/>
    <property type="match status" value="1"/>
</dbReference>
<organism evidence="2 3">
    <name type="scientific">Priestia megaterium</name>
    <name type="common">Bacillus megaterium</name>
    <dbReference type="NCBI Taxonomy" id="1404"/>
    <lineage>
        <taxon>Bacteria</taxon>
        <taxon>Bacillati</taxon>
        <taxon>Bacillota</taxon>
        <taxon>Bacilli</taxon>
        <taxon>Bacillales</taxon>
        <taxon>Bacillaceae</taxon>
        <taxon>Priestia</taxon>
    </lineage>
</organism>
<proteinExistence type="predicted"/>
<dbReference type="CDD" id="cd03801">
    <property type="entry name" value="GT4_PimA-like"/>
    <property type="match status" value="1"/>
</dbReference>
<dbReference type="RefSeq" id="WP_098278319.1">
    <property type="nucleotide sequence ID" value="NZ_NTYW01000014.1"/>
</dbReference>
<evidence type="ECO:0000313" key="3">
    <source>
        <dbReference type="Proteomes" id="UP000220341"/>
    </source>
</evidence>
<dbReference type="EMBL" id="NTYW01000014">
    <property type="protein sequence ID" value="PES37222.1"/>
    <property type="molecule type" value="Genomic_DNA"/>
</dbReference>
<reference evidence="2 3" key="1">
    <citation type="submission" date="2017-09" db="EMBL/GenBank/DDBJ databases">
        <title>Large-scale bioinformatics analysis of Bacillus genomes uncovers conserved roles of natural products in bacterial physiology.</title>
        <authorList>
            <consortium name="Agbiome Team Llc"/>
            <person name="Bleich R.M."/>
            <person name="Kirk G.J."/>
            <person name="Santa Maria K.C."/>
            <person name="Allen S.E."/>
            <person name="Farag S."/>
            <person name="Shank E.A."/>
            <person name="Bowers A."/>
        </authorList>
    </citation>
    <scope>NUCLEOTIDE SEQUENCE [LARGE SCALE GENOMIC DNA]</scope>
    <source>
        <strain evidence="2 3">AFS003013</strain>
    </source>
</reference>
<gene>
    <name evidence="2" type="ORF">CN497_15280</name>
</gene>
<name>A0AAE5UBP2_PRIMG</name>
<dbReference type="PANTHER" id="PTHR12526">
    <property type="entry name" value="GLYCOSYLTRANSFERASE"/>
    <property type="match status" value="1"/>
</dbReference>
<accession>A0AAE5UBP2</accession>
<feature type="domain" description="Glycosyl transferase family 1" evidence="1">
    <location>
        <begin position="171"/>
        <end position="348"/>
    </location>
</feature>
<protein>
    <recommendedName>
        <fullName evidence="1">Glycosyl transferase family 1 domain-containing protein</fullName>
    </recommendedName>
</protein>
<dbReference type="PANTHER" id="PTHR12526:SF630">
    <property type="entry name" value="GLYCOSYLTRANSFERASE"/>
    <property type="match status" value="1"/>
</dbReference>